<dbReference type="CDD" id="cd00616">
    <property type="entry name" value="AHBA_syn"/>
    <property type="match status" value="1"/>
</dbReference>
<dbReference type="RefSeq" id="WP_099325462.1">
    <property type="nucleotide sequence ID" value="NZ_CP049055.1"/>
</dbReference>
<dbReference type="GO" id="GO:0008483">
    <property type="term" value="F:transaminase activity"/>
    <property type="evidence" value="ECO:0007669"/>
    <property type="project" value="TreeGrafter"/>
</dbReference>
<name>A0A2C9CFW4_KUEST</name>
<organism evidence="4 5">
    <name type="scientific">Kuenenia stuttgartiensis</name>
    <dbReference type="NCBI Taxonomy" id="174633"/>
    <lineage>
        <taxon>Bacteria</taxon>
        <taxon>Pseudomonadati</taxon>
        <taxon>Planctomycetota</taxon>
        <taxon>Candidatus Brocadiia</taxon>
        <taxon>Candidatus Brocadiales</taxon>
        <taxon>Candidatus Brocadiaceae</taxon>
        <taxon>Candidatus Kuenenia</taxon>
    </lineage>
</organism>
<dbReference type="InterPro" id="IPR000653">
    <property type="entry name" value="DegT/StrS_aminotransferase"/>
</dbReference>
<dbReference type="InterPro" id="IPR015424">
    <property type="entry name" value="PyrdxlP-dep_Trfase"/>
</dbReference>
<dbReference type="PANTHER" id="PTHR30244">
    <property type="entry name" value="TRANSAMINASE"/>
    <property type="match status" value="1"/>
</dbReference>
<accession>A0A2C9CFW4</accession>
<dbReference type="EMBL" id="CP049055">
    <property type="protein sequence ID" value="QII14148.1"/>
    <property type="molecule type" value="Genomic_DNA"/>
</dbReference>
<dbReference type="Gene3D" id="3.40.640.10">
    <property type="entry name" value="Type I PLP-dependent aspartate aminotransferase-like (Major domain)"/>
    <property type="match status" value="1"/>
</dbReference>
<evidence type="ECO:0000313" key="4">
    <source>
        <dbReference type="EMBL" id="SOH04789.1"/>
    </source>
</evidence>
<evidence type="ECO:0000313" key="3">
    <source>
        <dbReference type="EMBL" id="QII14148.1"/>
    </source>
</evidence>
<protein>
    <submittedName>
        <fullName evidence="3">GDP-4-keto-6-deoxy-D-mannose 3-dehydratase</fullName>
        <ecNumber evidence="3">4.2.1.168</ecNumber>
    </submittedName>
</protein>
<dbReference type="SUPFAM" id="SSF53383">
    <property type="entry name" value="PLP-dependent transferases"/>
    <property type="match status" value="1"/>
</dbReference>
<dbReference type="GO" id="GO:0030170">
    <property type="term" value="F:pyridoxal phosphate binding"/>
    <property type="evidence" value="ECO:0007669"/>
    <property type="project" value="TreeGrafter"/>
</dbReference>
<dbReference type="OrthoDB" id="9810913at2"/>
<evidence type="ECO:0000313" key="6">
    <source>
        <dbReference type="Proteomes" id="UP000501926"/>
    </source>
</evidence>
<reference evidence="3 6" key="3">
    <citation type="submission" date="2020-02" db="EMBL/GenBank/DDBJ databases">
        <title>Newly sequenced genome of strain CSTR1 showed variability in Candidatus Kuenenia stuttgartiensis genomes.</title>
        <authorList>
            <person name="Ding C."/>
            <person name="Adrian L."/>
        </authorList>
    </citation>
    <scope>NUCLEOTIDE SEQUENCE [LARGE SCALE GENOMIC DNA]</scope>
    <source>
        <strain evidence="3 6">CSTR1</strain>
    </source>
</reference>
<reference evidence="4" key="2">
    <citation type="submission" date="2017-10" db="EMBL/GenBank/DDBJ databases">
        <authorList>
            <person name="Banno H."/>
            <person name="Chua N.-H."/>
        </authorList>
    </citation>
    <scope>NUCLEOTIDE SEQUENCE [LARGE SCALE GENOMIC DNA]</scope>
    <source>
        <strain evidence="4">Kuenenia_mbr1_ru-nijmegen</strain>
    </source>
</reference>
<keyword evidence="5" id="KW-1185">Reference proteome</keyword>
<dbReference type="AlphaFoldDB" id="A0A2C9CFW4"/>
<dbReference type="EMBL" id="LT934425">
    <property type="protein sequence ID" value="SOH04789.1"/>
    <property type="molecule type" value="Genomic_DNA"/>
</dbReference>
<dbReference type="InterPro" id="IPR015422">
    <property type="entry name" value="PyrdxlP-dep_Trfase_small"/>
</dbReference>
<dbReference type="EC" id="4.2.1.168" evidence="3"/>
<dbReference type="PIRSF" id="PIRSF000390">
    <property type="entry name" value="PLP_StrS"/>
    <property type="match status" value="1"/>
</dbReference>
<keyword evidence="2" id="KW-0663">Pyridoxal phosphate</keyword>
<comment type="similarity">
    <text evidence="1 2">Belongs to the DegT/DnrJ/EryC1 family.</text>
</comment>
<dbReference type="InterPro" id="IPR015421">
    <property type="entry name" value="PyrdxlP-dep_Trfase_major"/>
</dbReference>
<evidence type="ECO:0000256" key="1">
    <source>
        <dbReference type="ARBA" id="ARBA00037999"/>
    </source>
</evidence>
<evidence type="ECO:0000256" key="2">
    <source>
        <dbReference type="RuleBase" id="RU004508"/>
    </source>
</evidence>
<reference evidence="5" key="1">
    <citation type="submission" date="2017-10" db="EMBL/GenBank/DDBJ databases">
        <authorList>
            <person name="Frank J."/>
        </authorList>
    </citation>
    <scope>NUCLEOTIDE SEQUENCE [LARGE SCALE GENOMIC DNA]</scope>
</reference>
<sequence length="386" mass="44718">MRYELTSSTWSEEEKQTIREIIESGMYTMGRHVKEFEEKFAKYFGMKYAVMVNSGSSANLIAVASFFYKKENPLKRGDEVIVPCISWATTFHPLQQYGLKLKFVDIDLNTLNYDIDELKKALTKDTKMIVAVSILGNPCPFDEITKLCEENNIILFEDNCESMGAKFHGKYTGTFGLVNTFSTFFSHHISTMEGGLVLTNDKEIYNLLKSIRNHGWIRGQDADSPIFERRGDDFFEAYRFILPGYNVRPGEIHGAAGRKQLDKLESFVKTRRENAGHFVQLFGNDERFIIQKEIGESSWFCFTMIINPKLNIDRKKVLQKLTAANIEHRIITGGNFLRHDVIKYYDYEVVSRKNADIAHDYGFFVGNHPYDIRDKIHYLYKTLEQI</sequence>
<dbReference type="GO" id="GO:0000271">
    <property type="term" value="P:polysaccharide biosynthetic process"/>
    <property type="evidence" value="ECO:0007669"/>
    <property type="project" value="TreeGrafter"/>
</dbReference>
<dbReference type="PANTHER" id="PTHR30244:SF34">
    <property type="entry name" value="DTDP-4-AMINO-4,6-DIDEOXYGALACTOSE TRANSAMINASE"/>
    <property type="match status" value="1"/>
</dbReference>
<keyword evidence="3" id="KW-0456">Lyase</keyword>
<proteinExistence type="inferred from homology"/>
<gene>
    <name evidence="4" type="primary">rfbE_4</name>
    <name evidence="3" type="synonym">colD</name>
    <name evidence="3" type="ORF">KsCSTR_47710</name>
    <name evidence="4" type="ORF">KSMBR1_2294</name>
</gene>
<dbReference type="Proteomes" id="UP000221734">
    <property type="component" value="Chromosome Kuenenia_stuttgartiensis_MBR1"/>
</dbReference>
<dbReference type="GO" id="GO:0016829">
    <property type="term" value="F:lyase activity"/>
    <property type="evidence" value="ECO:0007669"/>
    <property type="project" value="UniProtKB-KW"/>
</dbReference>
<dbReference type="KEGG" id="kst:KSMBR1_2294"/>
<dbReference type="Gene3D" id="3.90.1150.10">
    <property type="entry name" value="Aspartate Aminotransferase, domain 1"/>
    <property type="match status" value="1"/>
</dbReference>
<dbReference type="Proteomes" id="UP000501926">
    <property type="component" value="Chromosome"/>
</dbReference>
<evidence type="ECO:0000313" key="5">
    <source>
        <dbReference type="Proteomes" id="UP000221734"/>
    </source>
</evidence>
<dbReference type="Pfam" id="PF01041">
    <property type="entry name" value="DegT_DnrJ_EryC1"/>
    <property type="match status" value="1"/>
</dbReference>